<dbReference type="PANTHER" id="PTHR43224">
    <property type="entry name" value="AMIDINOTRANSFERASE"/>
    <property type="match status" value="1"/>
</dbReference>
<accession>A0ABY4D1X6</accession>
<proteinExistence type="predicted"/>
<evidence type="ECO:0000313" key="2">
    <source>
        <dbReference type="Proteomes" id="UP000831113"/>
    </source>
</evidence>
<dbReference type="NCBIfam" id="NF046062">
    <property type="entry name" value="citrull_CtlX"/>
    <property type="match status" value="1"/>
</dbReference>
<dbReference type="PANTHER" id="PTHR43224:SF1">
    <property type="entry name" value="AMIDINOTRANSFERASE"/>
    <property type="match status" value="1"/>
</dbReference>
<evidence type="ECO:0000313" key="1">
    <source>
        <dbReference type="EMBL" id="UOG76533.1"/>
    </source>
</evidence>
<reference evidence="1 2" key="1">
    <citation type="submission" date="2022-03" db="EMBL/GenBank/DDBJ databases">
        <title>Hymenobactersp. isolated from the air.</title>
        <authorList>
            <person name="Won M."/>
            <person name="Kwon S.-W."/>
        </authorList>
    </citation>
    <scope>NUCLEOTIDE SEQUENCE [LARGE SCALE GENOMIC DNA]</scope>
    <source>
        <strain evidence="1 2">KACC 21982</strain>
    </source>
</reference>
<dbReference type="RefSeq" id="WP_243801521.1">
    <property type="nucleotide sequence ID" value="NZ_CP094669.1"/>
</dbReference>
<dbReference type="Pfam" id="PF19420">
    <property type="entry name" value="DDAH_eukar"/>
    <property type="match status" value="1"/>
</dbReference>
<dbReference type="SUPFAM" id="SSF55909">
    <property type="entry name" value="Pentein"/>
    <property type="match status" value="1"/>
</dbReference>
<dbReference type="Proteomes" id="UP000831113">
    <property type="component" value="Chromosome"/>
</dbReference>
<sequence length="316" mass="34329">MQSSTTVFLVRPVRFGFNPETAASNHFQHSMAGLDAAAVQARAFAEFDALVASLRAKGVTVWVFDDTPEPVKPDAVFPNNWLTLHPDGRVLLYPMCAPNRRPERRPDILEALRQQFAVKEVVDLSFYELEDRFLEGTGSILFDHEHRVAYACLSPRTDAGLFADVAAQLGYRPVTFRACDANGQEIYHTNVMLSIGAGFAVVCLESIVDAAERAAVVASFAATNHEIVDISLAQVAQFAGNLLALQPTQGPALLAMSQSAFDALTPAQRRTLGTYCELLPLPIPTIETIGGGSVRCMLAEVFLPAIPAESTNRKQP</sequence>
<keyword evidence="2" id="KW-1185">Reference proteome</keyword>
<protein>
    <submittedName>
        <fullName evidence="1">Arginine deiminase-related protein</fullName>
    </submittedName>
</protein>
<dbReference type="Gene3D" id="3.75.10.10">
    <property type="entry name" value="L-arginine/glycine Amidinotransferase, Chain A"/>
    <property type="match status" value="1"/>
</dbReference>
<name>A0ABY4D1X6_9BACT</name>
<organism evidence="1 2">
    <name type="scientific">Hymenobacter tibetensis</name>
    <dbReference type="NCBI Taxonomy" id="497967"/>
    <lineage>
        <taxon>Bacteria</taxon>
        <taxon>Pseudomonadati</taxon>
        <taxon>Bacteroidota</taxon>
        <taxon>Cytophagia</taxon>
        <taxon>Cytophagales</taxon>
        <taxon>Hymenobacteraceae</taxon>
        <taxon>Hymenobacter</taxon>
    </lineage>
</organism>
<dbReference type="InterPro" id="IPR014541">
    <property type="entry name" value="Amdntrnsf_FN0238"/>
</dbReference>
<dbReference type="PIRSF" id="PIRSF028188">
    <property type="entry name" value="Amdntrnsf_FN0238"/>
    <property type="match status" value="1"/>
</dbReference>
<dbReference type="EMBL" id="CP094669">
    <property type="protein sequence ID" value="UOG76533.1"/>
    <property type="molecule type" value="Genomic_DNA"/>
</dbReference>
<gene>
    <name evidence="1" type="ORF">MTX78_08010</name>
</gene>